<dbReference type="EMBL" id="PTJC01000006">
    <property type="protein sequence ID" value="PPK86532.1"/>
    <property type="molecule type" value="Genomic_DNA"/>
</dbReference>
<feature type="domain" description="D-glutamate N-acetyltransferase-like N-terminal" evidence="2">
    <location>
        <begin position="45"/>
        <end position="141"/>
    </location>
</feature>
<dbReference type="InterPro" id="IPR011669">
    <property type="entry name" value="DgcN-like"/>
</dbReference>
<dbReference type="RefSeq" id="WP_104420960.1">
    <property type="nucleotide sequence ID" value="NZ_PTJC01000006.1"/>
</dbReference>
<feature type="domain" description="D-glutamate N-acetyltransferase-like C-terminal" evidence="1">
    <location>
        <begin position="150"/>
        <end position="347"/>
    </location>
</feature>
<name>A0A2S6I5U4_9BACT</name>
<comment type="caution">
    <text evidence="3">The sequence shown here is derived from an EMBL/GenBank/DDBJ whole genome shotgun (WGS) entry which is preliminary data.</text>
</comment>
<dbReference type="PIRSF" id="PIRSF026760">
    <property type="entry name" value="UCP026760"/>
    <property type="match status" value="1"/>
</dbReference>
<dbReference type="AlphaFoldDB" id="A0A2S6I5U4"/>
<dbReference type="Gene3D" id="3.40.50.300">
    <property type="entry name" value="P-loop containing nucleotide triphosphate hydrolases"/>
    <property type="match status" value="1"/>
</dbReference>
<organism evidence="3 4">
    <name type="scientific">Neolewinella xylanilytica</name>
    <dbReference type="NCBI Taxonomy" id="1514080"/>
    <lineage>
        <taxon>Bacteria</taxon>
        <taxon>Pseudomonadati</taxon>
        <taxon>Bacteroidota</taxon>
        <taxon>Saprospiria</taxon>
        <taxon>Saprospirales</taxon>
        <taxon>Lewinellaceae</taxon>
        <taxon>Neolewinella</taxon>
    </lineage>
</organism>
<evidence type="ECO:0000259" key="2">
    <source>
        <dbReference type="Pfam" id="PF17396"/>
    </source>
</evidence>
<sequence>MSTTPLDGNAIVYADGAFNTPNGKTAHGLARFTRRYRVIGIIDRQYAGQDSGQVLDGKPNGIPVYSCLQEALEQSDLRPRYFVIGLAPDGGRLPVAGRTAIREAIQAGLNIDSGLHDFISNDPDLREAANQYGVSIRDVRKTPDRDQLHFFTGDIEEVDCLKIAVLGTDSAIGKRTTAWLIVHGLEAAGYAAQMIGTGQTGWMQGAKYSMIMDSCINDFVSGEIEHAVVSAYRNEKPDVIVIEGQGSLMNPAYPGGFEILAAGRPDFVVLQHAPTRREYDGFPGYRLHSLPEQIHAIKVVSGREVIAITLNHEGLEAGAIEGACRQVTEETGLPCYDVLAHGPDALVKQITTYLRANADNRN</sequence>
<proteinExistence type="predicted"/>
<dbReference type="InterPro" id="IPR035402">
    <property type="entry name" value="DgcN-like_N"/>
</dbReference>
<dbReference type="PANTHER" id="PTHR40690">
    <property type="entry name" value="GLL3100 PROTEIN"/>
    <property type="match status" value="1"/>
</dbReference>
<dbReference type="OrthoDB" id="9778498at2"/>
<dbReference type="Pfam" id="PF17396">
    <property type="entry name" value="DUF1611_N"/>
    <property type="match status" value="1"/>
</dbReference>
<keyword evidence="4" id="KW-1185">Reference proteome</keyword>
<dbReference type="PANTHER" id="PTHR40690:SF1">
    <property type="entry name" value="DUF1611 DOMAIN-CONTAINING PROTEIN"/>
    <property type="match status" value="1"/>
</dbReference>
<protein>
    <submittedName>
        <fullName evidence="3">Putative NAD-dependent epimerase/dehydratase family protein</fullName>
    </submittedName>
</protein>
<dbReference type="Gene3D" id="3.40.50.720">
    <property type="entry name" value="NAD(P)-binding Rossmann-like Domain"/>
    <property type="match status" value="1"/>
</dbReference>
<evidence type="ECO:0000313" key="3">
    <source>
        <dbReference type="EMBL" id="PPK86532.1"/>
    </source>
</evidence>
<dbReference type="InterPro" id="IPR027417">
    <property type="entry name" value="P-loop_NTPase"/>
</dbReference>
<dbReference type="InterPro" id="IPR035086">
    <property type="entry name" value="DgcN-like_C"/>
</dbReference>
<reference evidence="3 4" key="1">
    <citation type="submission" date="2018-02" db="EMBL/GenBank/DDBJ databases">
        <title>Genomic Encyclopedia of Archaeal and Bacterial Type Strains, Phase II (KMG-II): from individual species to whole genera.</title>
        <authorList>
            <person name="Goeker M."/>
        </authorList>
    </citation>
    <scope>NUCLEOTIDE SEQUENCE [LARGE SCALE GENOMIC DNA]</scope>
    <source>
        <strain evidence="3 4">DSM 29526</strain>
    </source>
</reference>
<gene>
    <name evidence="3" type="ORF">CLV84_3463</name>
</gene>
<dbReference type="Proteomes" id="UP000237662">
    <property type="component" value="Unassembled WGS sequence"/>
</dbReference>
<evidence type="ECO:0000259" key="1">
    <source>
        <dbReference type="Pfam" id="PF07755"/>
    </source>
</evidence>
<accession>A0A2S6I5U4</accession>
<evidence type="ECO:0000313" key="4">
    <source>
        <dbReference type="Proteomes" id="UP000237662"/>
    </source>
</evidence>
<dbReference type="Pfam" id="PF07755">
    <property type="entry name" value="DUF1611"/>
    <property type="match status" value="1"/>
</dbReference>
<dbReference type="SUPFAM" id="SSF52540">
    <property type="entry name" value="P-loop containing nucleoside triphosphate hydrolases"/>
    <property type="match status" value="1"/>
</dbReference>